<feature type="transmembrane region" description="Helical" evidence="1">
    <location>
        <begin position="81"/>
        <end position="105"/>
    </location>
</feature>
<dbReference type="OrthoDB" id="1938873at2759"/>
<name>A0A9Q0FN43_9ROSI</name>
<organism evidence="2 3">
    <name type="scientific">Turnera subulata</name>
    <dbReference type="NCBI Taxonomy" id="218843"/>
    <lineage>
        <taxon>Eukaryota</taxon>
        <taxon>Viridiplantae</taxon>
        <taxon>Streptophyta</taxon>
        <taxon>Embryophyta</taxon>
        <taxon>Tracheophyta</taxon>
        <taxon>Spermatophyta</taxon>
        <taxon>Magnoliopsida</taxon>
        <taxon>eudicotyledons</taxon>
        <taxon>Gunneridae</taxon>
        <taxon>Pentapetalae</taxon>
        <taxon>rosids</taxon>
        <taxon>fabids</taxon>
        <taxon>Malpighiales</taxon>
        <taxon>Passifloraceae</taxon>
        <taxon>Turnera</taxon>
    </lineage>
</organism>
<dbReference type="Gene3D" id="3.90.230.10">
    <property type="entry name" value="Creatinase/methionine aminopeptidase superfamily"/>
    <property type="match status" value="1"/>
</dbReference>
<dbReference type="PANTHER" id="PTHR43330">
    <property type="entry name" value="METHIONINE AMINOPEPTIDASE"/>
    <property type="match status" value="1"/>
</dbReference>
<keyword evidence="1" id="KW-1133">Transmembrane helix</keyword>
<evidence type="ECO:0000313" key="2">
    <source>
        <dbReference type="EMBL" id="KAJ4833754.1"/>
    </source>
</evidence>
<sequence length="110" mass="12210">MLCSLICFLDWEAVVFCLLLLHRSLRPYRISPKRFVPAHIELPDWAVDIAREVLDAAAQVIRPGVTTDENDRVAHEATIKAGMLTAFSGFLCASIVVSLILGCILKRFGL</sequence>
<keyword evidence="1" id="KW-0472">Membrane</keyword>
<dbReference type="Proteomes" id="UP001141552">
    <property type="component" value="Unassembled WGS sequence"/>
</dbReference>
<dbReference type="SUPFAM" id="SSF55920">
    <property type="entry name" value="Creatinase/aminopeptidase"/>
    <property type="match status" value="1"/>
</dbReference>
<keyword evidence="3" id="KW-1185">Reference proteome</keyword>
<protein>
    <submittedName>
        <fullName evidence="2">Uncharacterized protein</fullName>
    </submittedName>
</protein>
<evidence type="ECO:0000313" key="3">
    <source>
        <dbReference type="Proteomes" id="UP001141552"/>
    </source>
</evidence>
<dbReference type="GO" id="GO:0005829">
    <property type="term" value="C:cytosol"/>
    <property type="evidence" value="ECO:0007669"/>
    <property type="project" value="TreeGrafter"/>
</dbReference>
<dbReference type="GO" id="GO:0070006">
    <property type="term" value="F:metalloaminopeptidase activity"/>
    <property type="evidence" value="ECO:0007669"/>
    <property type="project" value="TreeGrafter"/>
</dbReference>
<keyword evidence="1" id="KW-0812">Transmembrane</keyword>
<dbReference type="AlphaFoldDB" id="A0A9Q0FN43"/>
<reference evidence="2" key="1">
    <citation type="submission" date="2022-02" db="EMBL/GenBank/DDBJ databases">
        <authorList>
            <person name="Henning P.M."/>
            <person name="McCubbin A.G."/>
            <person name="Shore J.S."/>
        </authorList>
    </citation>
    <scope>NUCLEOTIDE SEQUENCE</scope>
    <source>
        <strain evidence="2">F60SS</strain>
        <tissue evidence="2">Leaves</tissue>
    </source>
</reference>
<proteinExistence type="predicted"/>
<dbReference type="PANTHER" id="PTHR43330:SF7">
    <property type="entry name" value="METHIONINE AMINOPEPTIDASE 1"/>
    <property type="match status" value="1"/>
</dbReference>
<evidence type="ECO:0000256" key="1">
    <source>
        <dbReference type="SAM" id="Phobius"/>
    </source>
</evidence>
<comment type="caution">
    <text evidence="2">The sequence shown here is derived from an EMBL/GenBank/DDBJ whole genome shotgun (WGS) entry which is preliminary data.</text>
</comment>
<gene>
    <name evidence="2" type="ORF">Tsubulata_038523</name>
</gene>
<reference evidence="2" key="2">
    <citation type="journal article" date="2023" name="Plants (Basel)">
        <title>Annotation of the Turnera subulata (Passifloraceae) Draft Genome Reveals the S-Locus Evolved after the Divergence of Turneroideae from Passifloroideae in a Stepwise Manner.</title>
        <authorList>
            <person name="Henning P.M."/>
            <person name="Roalson E.H."/>
            <person name="Mir W."/>
            <person name="McCubbin A.G."/>
            <person name="Shore J.S."/>
        </authorList>
    </citation>
    <scope>NUCLEOTIDE SEQUENCE</scope>
    <source>
        <strain evidence="2">F60SS</strain>
    </source>
</reference>
<dbReference type="InterPro" id="IPR036005">
    <property type="entry name" value="Creatinase/aminopeptidase-like"/>
</dbReference>
<accession>A0A9Q0FN43</accession>
<dbReference type="EMBL" id="JAKUCV010004871">
    <property type="protein sequence ID" value="KAJ4833754.1"/>
    <property type="molecule type" value="Genomic_DNA"/>
</dbReference>